<dbReference type="AlphaFoldDB" id="A0ABD3ABE4"/>
<gene>
    <name evidence="8" type="ORF">ACH5RR_012531</name>
</gene>
<dbReference type="InterPro" id="IPR044810">
    <property type="entry name" value="WRKY_plant"/>
</dbReference>
<proteinExistence type="predicted"/>
<comment type="subcellular location">
    <subcellularLocation>
        <location evidence="1">Nucleus</location>
    </subcellularLocation>
</comment>
<dbReference type="PANTHER" id="PTHR31221:SF283">
    <property type="entry name" value="WRKY DOMAIN-CONTAINING PROTEIN"/>
    <property type="match status" value="1"/>
</dbReference>
<dbReference type="SUPFAM" id="SSF118290">
    <property type="entry name" value="WRKY DNA-binding domain"/>
    <property type="match status" value="1"/>
</dbReference>
<keyword evidence="4" id="KW-0804">Transcription</keyword>
<organism evidence="8 9">
    <name type="scientific">Cinchona calisaya</name>
    <dbReference type="NCBI Taxonomy" id="153742"/>
    <lineage>
        <taxon>Eukaryota</taxon>
        <taxon>Viridiplantae</taxon>
        <taxon>Streptophyta</taxon>
        <taxon>Embryophyta</taxon>
        <taxon>Tracheophyta</taxon>
        <taxon>Spermatophyta</taxon>
        <taxon>Magnoliopsida</taxon>
        <taxon>eudicotyledons</taxon>
        <taxon>Gunneridae</taxon>
        <taxon>Pentapetalae</taxon>
        <taxon>asterids</taxon>
        <taxon>lamiids</taxon>
        <taxon>Gentianales</taxon>
        <taxon>Rubiaceae</taxon>
        <taxon>Cinchonoideae</taxon>
        <taxon>Cinchoneae</taxon>
        <taxon>Cinchona</taxon>
    </lineage>
</organism>
<feature type="region of interest" description="Disordered" evidence="6">
    <location>
        <begin position="50"/>
        <end position="69"/>
    </location>
</feature>
<keyword evidence="9" id="KW-1185">Reference proteome</keyword>
<name>A0ABD3ABE4_9GENT</name>
<feature type="domain" description="WRKY" evidence="7">
    <location>
        <begin position="86"/>
        <end position="151"/>
    </location>
</feature>
<comment type="caution">
    <text evidence="8">The sequence shown here is derived from an EMBL/GenBank/DDBJ whole genome shotgun (WGS) entry which is preliminary data.</text>
</comment>
<dbReference type="EMBL" id="JBJUIK010000005">
    <property type="protein sequence ID" value="KAL3527875.1"/>
    <property type="molecule type" value="Genomic_DNA"/>
</dbReference>
<dbReference type="InterPro" id="IPR003657">
    <property type="entry name" value="WRKY_dom"/>
</dbReference>
<evidence type="ECO:0000259" key="7">
    <source>
        <dbReference type="PROSITE" id="PS50811"/>
    </source>
</evidence>
<evidence type="ECO:0000313" key="8">
    <source>
        <dbReference type="EMBL" id="KAL3527875.1"/>
    </source>
</evidence>
<dbReference type="SMART" id="SM00774">
    <property type="entry name" value="WRKY"/>
    <property type="match status" value="1"/>
</dbReference>
<dbReference type="Pfam" id="PF03106">
    <property type="entry name" value="WRKY"/>
    <property type="match status" value="1"/>
</dbReference>
<dbReference type="GO" id="GO:0003677">
    <property type="term" value="F:DNA binding"/>
    <property type="evidence" value="ECO:0007669"/>
    <property type="project" value="UniProtKB-KW"/>
</dbReference>
<reference evidence="8 9" key="1">
    <citation type="submission" date="2024-11" db="EMBL/GenBank/DDBJ databases">
        <title>A near-complete genome assembly of Cinchona calisaya.</title>
        <authorList>
            <person name="Lian D.C."/>
            <person name="Zhao X.W."/>
            <person name="Wei L."/>
        </authorList>
    </citation>
    <scope>NUCLEOTIDE SEQUENCE [LARGE SCALE GENOMIC DNA]</scope>
    <source>
        <tissue evidence="8">Nenye</tissue>
    </source>
</reference>
<evidence type="ECO:0000313" key="9">
    <source>
        <dbReference type="Proteomes" id="UP001630127"/>
    </source>
</evidence>
<feature type="compositionally biased region" description="Polar residues" evidence="6">
    <location>
        <begin position="50"/>
        <end position="60"/>
    </location>
</feature>
<keyword evidence="3" id="KW-0238">DNA-binding</keyword>
<evidence type="ECO:0000256" key="4">
    <source>
        <dbReference type="ARBA" id="ARBA00023163"/>
    </source>
</evidence>
<evidence type="ECO:0000256" key="5">
    <source>
        <dbReference type="ARBA" id="ARBA00023242"/>
    </source>
</evidence>
<evidence type="ECO:0000256" key="2">
    <source>
        <dbReference type="ARBA" id="ARBA00023015"/>
    </source>
</evidence>
<dbReference type="GO" id="GO:0005634">
    <property type="term" value="C:nucleus"/>
    <property type="evidence" value="ECO:0007669"/>
    <property type="project" value="UniProtKB-SubCell"/>
</dbReference>
<keyword evidence="2" id="KW-0805">Transcription regulation</keyword>
<protein>
    <recommendedName>
        <fullName evidence="7">WRKY domain-containing protein</fullName>
    </recommendedName>
</protein>
<evidence type="ECO:0000256" key="6">
    <source>
        <dbReference type="SAM" id="MobiDB-lite"/>
    </source>
</evidence>
<keyword evidence="5" id="KW-0539">Nucleus</keyword>
<dbReference type="InterPro" id="IPR036576">
    <property type="entry name" value="WRKY_dom_sf"/>
</dbReference>
<sequence length="179" mass="20531">MDGSLHQFQLFDYDMMIQDDYSFDQDAHLSSQNWFSSHQNISNNIRNIESKNPISTSASSDIKRKSGAMKKNPVDMGLRVAFRTKSKLDIMDDGYKWRKYGKKMVKNSPNPRNYFKCSSGGCKVKKRVERDRDDSAYVITTYDGVHNHESPNCMVYQMPSIVPIDGWTLEDSFTPSSSS</sequence>
<evidence type="ECO:0000256" key="3">
    <source>
        <dbReference type="ARBA" id="ARBA00023125"/>
    </source>
</evidence>
<dbReference type="Proteomes" id="UP001630127">
    <property type="component" value="Unassembled WGS sequence"/>
</dbReference>
<evidence type="ECO:0000256" key="1">
    <source>
        <dbReference type="ARBA" id="ARBA00004123"/>
    </source>
</evidence>
<accession>A0ABD3ABE4</accession>
<dbReference type="PROSITE" id="PS50811">
    <property type="entry name" value="WRKY"/>
    <property type="match status" value="1"/>
</dbReference>
<dbReference type="PANTHER" id="PTHR31221">
    <property type="entry name" value="WRKY TRANSCRIPTION FACTOR PROTEIN 1-RELATED"/>
    <property type="match status" value="1"/>
</dbReference>
<dbReference type="FunFam" id="2.20.25.80:FF:000003">
    <property type="entry name" value="WRKY transcription factor 57"/>
    <property type="match status" value="1"/>
</dbReference>
<dbReference type="Gene3D" id="2.20.25.80">
    <property type="entry name" value="WRKY domain"/>
    <property type="match status" value="1"/>
</dbReference>